<name>A0A0L0C476_LUCCU</name>
<dbReference type="InterPro" id="IPR036322">
    <property type="entry name" value="WD40_repeat_dom_sf"/>
</dbReference>
<evidence type="ECO:0000256" key="6">
    <source>
        <dbReference type="ARBA" id="ARBA00023242"/>
    </source>
</evidence>
<evidence type="ECO:0000256" key="5">
    <source>
        <dbReference type="ARBA" id="ARBA00022737"/>
    </source>
</evidence>
<dbReference type="STRING" id="7375.A0A0L0C476"/>
<dbReference type="Pfam" id="PF09384">
    <property type="entry name" value="UTP15_C"/>
    <property type="match status" value="1"/>
</dbReference>
<evidence type="ECO:0000259" key="9">
    <source>
        <dbReference type="Pfam" id="PF09384"/>
    </source>
</evidence>
<keyword evidence="5" id="KW-0677">Repeat</keyword>
<comment type="caution">
    <text evidence="10">The sequence shown here is derived from an EMBL/GenBank/DDBJ whole genome shotgun (WGS) entry which is preliminary data.</text>
</comment>
<dbReference type="PROSITE" id="PS50082">
    <property type="entry name" value="WD_REPEATS_2"/>
    <property type="match status" value="3"/>
</dbReference>
<dbReference type="GO" id="GO:0045943">
    <property type="term" value="P:positive regulation of transcription by RNA polymerase I"/>
    <property type="evidence" value="ECO:0007669"/>
    <property type="project" value="TreeGrafter"/>
</dbReference>
<dbReference type="GO" id="GO:0006364">
    <property type="term" value="P:rRNA processing"/>
    <property type="evidence" value="ECO:0007669"/>
    <property type="project" value="UniProtKB-KW"/>
</dbReference>
<dbReference type="SUPFAM" id="SSF50978">
    <property type="entry name" value="WD40 repeat-like"/>
    <property type="match status" value="1"/>
</dbReference>
<dbReference type="AlphaFoldDB" id="A0A0L0C476"/>
<comment type="subcellular location">
    <subcellularLocation>
        <location evidence="1">Nucleus</location>
        <location evidence="1">Nucleolus</location>
    </subcellularLocation>
</comment>
<organism evidence="10 11">
    <name type="scientific">Lucilia cuprina</name>
    <name type="common">Green bottle fly</name>
    <name type="synonym">Australian sheep blowfly</name>
    <dbReference type="NCBI Taxonomy" id="7375"/>
    <lineage>
        <taxon>Eukaryota</taxon>
        <taxon>Metazoa</taxon>
        <taxon>Ecdysozoa</taxon>
        <taxon>Arthropoda</taxon>
        <taxon>Hexapoda</taxon>
        <taxon>Insecta</taxon>
        <taxon>Pterygota</taxon>
        <taxon>Neoptera</taxon>
        <taxon>Endopterygota</taxon>
        <taxon>Diptera</taxon>
        <taxon>Brachycera</taxon>
        <taxon>Muscomorpha</taxon>
        <taxon>Oestroidea</taxon>
        <taxon>Calliphoridae</taxon>
        <taxon>Luciliinae</taxon>
        <taxon>Lucilia</taxon>
    </lineage>
</organism>
<dbReference type="Gene3D" id="2.130.10.10">
    <property type="entry name" value="YVTN repeat-like/Quinoprotein amine dehydrogenase"/>
    <property type="match status" value="2"/>
</dbReference>
<dbReference type="InterPro" id="IPR018983">
    <property type="entry name" value="U3_snoRNA-assocProt_15_C"/>
</dbReference>
<feature type="repeat" description="WD" evidence="8">
    <location>
        <begin position="244"/>
        <end position="285"/>
    </location>
</feature>
<sequence>MSNFKPLNIKKYPKTGQVVTPDTEYWKRLSVPTLVKEFGAIDYVDFSPIEPHYFAVTCSVRVQIYNPITKLVVKNLSRFQETAYGGTFRQDGRLLVAGDEQGLVKLFDTSSKNVLRLFKGHKAPVHRVNFTSDLLHIASFSDDKTVKLWDVANEKAIHTFVEHQDYVRAGTVNPVSADVIVSGGYDGKINLYDTRTNEVTATVDHGSPVESLLFLPTGGIFISAGGTEIRVWDAFAGCRLLTKLSQHHKTVTCLRLGSNGKRILSGGLDRHVKIYDVASYQTVHTLDFPNAVLSLGVAPNDQTVVAGMVDGLVSIQNMEAPRNTERTRRPRTPAVSNKAQIEVDHQIIHEAKKKLTNYDNHLRHYEYSKCLDSVINSSVSSKTPEVTVSVMQELIHRKGLHRALAGRDDQSLGAIITFICRHIGEHRFMRVLIDVGMALLDVYEDEIHQFSGSVAQKFLNLSLVLRREVALTYDLLELEGSLDLLMAASDVANKEDDMVHFVKDDNSASTLKQSVMAKESSIVTVK</sequence>
<dbReference type="Proteomes" id="UP000037069">
    <property type="component" value="Unassembled WGS sequence"/>
</dbReference>
<evidence type="ECO:0000256" key="2">
    <source>
        <dbReference type="ARBA" id="ARBA00018260"/>
    </source>
</evidence>
<feature type="repeat" description="WD" evidence="8">
    <location>
        <begin position="160"/>
        <end position="202"/>
    </location>
</feature>
<evidence type="ECO:0000256" key="8">
    <source>
        <dbReference type="PROSITE-ProRule" id="PRU00221"/>
    </source>
</evidence>
<reference evidence="10 11" key="1">
    <citation type="journal article" date="2015" name="Nat. Commun.">
        <title>Lucilia cuprina genome unlocks parasitic fly biology to underpin future interventions.</title>
        <authorList>
            <person name="Anstead C.A."/>
            <person name="Korhonen P.K."/>
            <person name="Young N.D."/>
            <person name="Hall R.S."/>
            <person name="Jex A.R."/>
            <person name="Murali S.C."/>
            <person name="Hughes D.S."/>
            <person name="Lee S.F."/>
            <person name="Perry T."/>
            <person name="Stroehlein A.J."/>
            <person name="Ansell B.R."/>
            <person name="Breugelmans B."/>
            <person name="Hofmann A."/>
            <person name="Qu J."/>
            <person name="Dugan S."/>
            <person name="Lee S.L."/>
            <person name="Chao H."/>
            <person name="Dinh H."/>
            <person name="Han Y."/>
            <person name="Doddapaneni H.V."/>
            <person name="Worley K.C."/>
            <person name="Muzny D.M."/>
            <person name="Ioannidis P."/>
            <person name="Waterhouse R.M."/>
            <person name="Zdobnov E.M."/>
            <person name="James P.J."/>
            <person name="Bagnall N.H."/>
            <person name="Kotze A.C."/>
            <person name="Gibbs R.A."/>
            <person name="Richards S."/>
            <person name="Batterham P."/>
            <person name="Gasser R.B."/>
        </authorList>
    </citation>
    <scope>NUCLEOTIDE SEQUENCE [LARGE SCALE GENOMIC DNA]</scope>
    <source>
        <strain evidence="10 11">LS</strain>
        <tissue evidence="10">Full body</tissue>
    </source>
</reference>
<keyword evidence="3" id="KW-0698">rRNA processing</keyword>
<evidence type="ECO:0000313" key="11">
    <source>
        <dbReference type="Proteomes" id="UP000037069"/>
    </source>
</evidence>
<accession>A0A0L0C476</accession>
<dbReference type="OrthoDB" id="431715at2759"/>
<comment type="function">
    <text evidence="7">Ribosome biogenesis factor. Involved in nucleolar processing of pre-18S ribosomal RNA. Required for optimal pre-ribosomal RNA transcription by RNA polymerase I. Part of the small subunit (SSU) processome, first precursor of the small eukaryotic ribosomal subunit. During the assembly of the SSU processome in the nucleolus, many ribosome biogenesis factors, an RNA chaperone and ribosomal proteins associate with the nascent pre-rRNA and work in concert to generate RNA folding, modifications, rearrangements and cleavage as well as targeted degradation of pre-ribosomal RNA by the RNA exosome.</text>
</comment>
<dbReference type="PANTHER" id="PTHR19924">
    <property type="entry name" value="UTP15 U3 SMALL NUCLEOLAR RNA-ASSOCIATED PROTEIN 15 FAMILY MEMBER"/>
    <property type="match status" value="1"/>
</dbReference>
<evidence type="ECO:0000256" key="3">
    <source>
        <dbReference type="ARBA" id="ARBA00022552"/>
    </source>
</evidence>
<dbReference type="Pfam" id="PF00400">
    <property type="entry name" value="WD40"/>
    <property type="match status" value="4"/>
</dbReference>
<evidence type="ECO:0000256" key="4">
    <source>
        <dbReference type="ARBA" id="ARBA00022574"/>
    </source>
</evidence>
<feature type="domain" description="U3 small nucleolar RNA-associated protein 15 C-terminal" evidence="9">
    <location>
        <begin position="342"/>
        <end position="485"/>
    </location>
</feature>
<dbReference type="InterPro" id="IPR001680">
    <property type="entry name" value="WD40_rpt"/>
</dbReference>
<dbReference type="EMBL" id="JRES01000940">
    <property type="protein sequence ID" value="KNC27046.1"/>
    <property type="molecule type" value="Genomic_DNA"/>
</dbReference>
<dbReference type="PROSITE" id="PS50294">
    <property type="entry name" value="WD_REPEATS_REGION"/>
    <property type="match status" value="2"/>
</dbReference>
<dbReference type="SMART" id="SM00320">
    <property type="entry name" value="WD40"/>
    <property type="match status" value="7"/>
</dbReference>
<dbReference type="PANTHER" id="PTHR19924:SF26">
    <property type="entry name" value="U3 SMALL NUCLEOLAR RNA-ASSOCIATED PROTEIN 15 HOMOLOG"/>
    <property type="match status" value="1"/>
</dbReference>
<dbReference type="GO" id="GO:0005730">
    <property type="term" value="C:nucleolus"/>
    <property type="evidence" value="ECO:0007669"/>
    <property type="project" value="UniProtKB-SubCell"/>
</dbReference>
<keyword evidence="11" id="KW-1185">Reference proteome</keyword>
<dbReference type="OMA" id="ATYQVVH"/>
<protein>
    <recommendedName>
        <fullName evidence="2">U3 small nucleolar RNA-associated protein 15 homolog</fullName>
    </recommendedName>
</protein>
<dbReference type="CDD" id="cd00200">
    <property type="entry name" value="WD40"/>
    <property type="match status" value="1"/>
</dbReference>
<evidence type="ECO:0000313" key="10">
    <source>
        <dbReference type="EMBL" id="KNC27046.1"/>
    </source>
</evidence>
<evidence type="ECO:0000256" key="7">
    <source>
        <dbReference type="ARBA" id="ARBA00045437"/>
    </source>
</evidence>
<keyword evidence="6" id="KW-0539">Nucleus</keyword>
<evidence type="ECO:0000256" key="1">
    <source>
        <dbReference type="ARBA" id="ARBA00004604"/>
    </source>
</evidence>
<dbReference type="FunFam" id="2.130.10.10:FF:001897">
    <property type="entry name" value="EG:25E8.3 protein"/>
    <property type="match status" value="1"/>
</dbReference>
<gene>
    <name evidence="10" type="ORF">FF38_02294</name>
</gene>
<feature type="repeat" description="WD" evidence="8">
    <location>
        <begin position="118"/>
        <end position="159"/>
    </location>
</feature>
<dbReference type="InterPro" id="IPR015943">
    <property type="entry name" value="WD40/YVTN_repeat-like_dom_sf"/>
</dbReference>
<proteinExistence type="predicted"/>
<keyword evidence="4 8" id="KW-0853">WD repeat</keyword>